<evidence type="ECO:0008006" key="3">
    <source>
        <dbReference type="Google" id="ProtNLM"/>
    </source>
</evidence>
<dbReference type="Proteomes" id="UP000195305">
    <property type="component" value="Unassembled WGS sequence"/>
</dbReference>
<evidence type="ECO:0000313" key="2">
    <source>
        <dbReference type="Proteomes" id="UP000195305"/>
    </source>
</evidence>
<dbReference type="AlphaFoldDB" id="A0A1Y4SYF8"/>
<reference evidence="1 2" key="1">
    <citation type="journal article" date="2018" name="BMC Genomics">
        <title>Whole genome sequencing and function prediction of 133 gut anaerobes isolated from chicken caecum in pure cultures.</title>
        <authorList>
            <person name="Medvecky M."/>
            <person name="Cejkova D."/>
            <person name="Polansky O."/>
            <person name="Karasova D."/>
            <person name="Kubasova T."/>
            <person name="Cizek A."/>
            <person name="Rychlik I."/>
        </authorList>
    </citation>
    <scope>NUCLEOTIDE SEQUENCE [LARGE SCALE GENOMIC DNA]</scope>
    <source>
        <strain evidence="1 2">An13</strain>
    </source>
</reference>
<proteinExistence type="predicted"/>
<dbReference type="RefSeq" id="WP_087357662.1">
    <property type="nucleotide sequence ID" value="NZ_NFLJ01000011.1"/>
</dbReference>
<dbReference type="EMBL" id="NFLJ01000011">
    <property type="protein sequence ID" value="OUQ34979.1"/>
    <property type="molecule type" value="Genomic_DNA"/>
</dbReference>
<evidence type="ECO:0000313" key="1">
    <source>
        <dbReference type="EMBL" id="OUQ34979.1"/>
    </source>
</evidence>
<protein>
    <recommendedName>
        <fullName evidence="3">Type I-B CRISPR-associated protein Cas8b/Csh1</fullName>
    </recommendedName>
</protein>
<name>A0A1Y4SYF8_9FIRM</name>
<keyword evidence="2" id="KW-1185">Reference proteome</keyword>
<gene>
    <name evidence="1" type="ORF">B5E75_04850</name>
</gene>
<organism evidence="1 2">
    <name type="scientific">Massilimicrobiota timonensis</name>
    <dbReference type="NCBI Taxonomy" id="1776392"/>
    <lineage>
        <taxon>Bacteria</taxon>
        <taxon>Bacillati</taxon>
        <taxon>Bacillota</taxon>
        <taxon>Erysipelotrichia</taxon>
        <taxon>Erysipelotrichales</taxon>
        <taxon>Erysipelotrichaceae</taxon>
        <taxon>Massilimicrobiota</taxon>
    </lineage>
</organism>
<accession>A0A1Y4SYF8</accession>
<sequence length="596" mass="70794">MLQEILEVFGEVVQQDSRIVTDSYSLKDGTYRLIEMNNQDGWKIKETIDIFYDKKMKQINGSQNTNYTYIQELDYYSKLLDMNKPIDPKKVIHSCHYFALSVKKESVLSGKLNKDIIKKYYAILKNPMSKYEKKSNSKKLYENVEKEIGPVDKKIIESIEEYVLHTNIFEGIALDKKDYIKIFFVFSDQDKTLDYYKQENKRYLLPNLYNSNDYNIEDGNEILGLPNNNMNLNSKKPFLLNKTRKVKTPYLVNQGQALLQAQFFDYLWGQVSKGCYDFYINTFGNENEILAIADDKDLKGKNIQGYYIRCQKGKNEAEIIDSQVVSSFSYSLKKSFYLENYMEISDEYIEKSDIRYEEYLDNMVSMFNIIDQVFFDGKLKRNLYMNASDMQINNDYLKKCLLTYRDQLKLFKNTGDLLILKKIIDKMSWYIIINSISQSSQLMLVHKLNLRWSLLDYFDDERKIGEKMMDVKNQLRLHINLPKEKDWEFNDDKEFNYAVGQLVKYFVYLSKSSKKTHVFINQYLNCKDIEQLKQKLIQMYKKYNYAIDFYLESRCSKLVEHIMKYDTNNILCEFIVAGFNGPLLILEKNKEEDEDE</sequence>
<dbReference type="OrthoDB" id="1397020at2"/>
<comment type="caution">
    <text evidence="1">The sequence shown here is derived from an EMBL/GenBank/DDBJ whole genome shotgun (WGS) entry which is preliminary data.</text>
</comment>